<dbReference type="SUPFAM" id="SSF56349">
    <property type="entry name" value="DNA breaking-rejoining enzymes"/>
    <property type="match status" value="1"/>
</dbReference>
<dbReference type="InterPro" id="IPR004107">
    <property type="entry name" value="Integrase_SAM-like_N"/>
</dbReference>
<name>A0A370E1P8_9GAMM</name>
<dbReference type="InterPro" id="IPR044068">
    <property type="entry name" value="CB"/>
</dbReference>
<dbReference type="PROSITE" id="PS51900">
    <property type="entry name" value="CB"/>
    <property type="match status" value="1"/>
</dbReference>
<dbReference type="InterPro" id="IPR010998">
    <property type="entry name" value="Integrase_recombinase_N"/>
</dbReference>
<comment type="caution">
    <text evidence="5">The sequence shown here is derived from an EMBL/GenBank/DDBJ whole genome shotgun (WGS) entry which is preliminary data.</text>
</comment>
<organism evidence="5 6">
    <name type="scientific">endosymbiont of Lamellibrachia luymesi</name>
    <dbReference type="NCBI Taxonomy" id="2200907"/>
    <lineage>
        <taxon>Bacteria</taxon>
        <taxon>Pseudomonadati</taxon>
        <taxon>Pseudomonadota</taxon>
        <taxon>Gammaproteobacteria</taxon>
        <taxon>sulfur-oxidizing symbionts</taxon>
    </lineage>
</organism>
<sequence length="117" mass="13894">MTSPSERKFKRNYKKLLQHLDLKGLRPKTIEAYSRAIRRIGDYFNHEIDDLSKQQLMDYFSDLLASHSWSTVKLDLYGLKFYYTHVLEKTWVNVDLIKPPKAQRLPDIVTVEEAKHL</sequence>
<evidence type="ECO:0000313" key="6">
    <source>
        <dbReference type="Proteomes" id="UP000255508"/>
    </source>
</evidence>
<gene>
    <name evidence="5" type="ORF">DIZ79_00745</name>
</gene>
<evidence type="ECO:0000313" key="5">
    <source>
        <dbReference type="EMBL" id="RDH93453.1"/>
    </source>
</evidence>
<dbReference type="EMBL" id="QFXD01000008">
    <property type="protein sequence ID" value="RDH93453.1"/>
    <property type="molecule type" value="Genomic_DNA"/>
</dbReference>
<evidence type="ECO:0000256" key="2">
    <source>
        <dbReference type="ARBA" id="ARBA00023125"/>
    </source>
</evidence>
<dbReference type="Gene3D" id="1.10.150.130">
    <property type="match status" value="1"/>
</dbReference>
<evidence type="ECO:0000256" key="1">
    <source>
        <dbReference type="ARBA" id="ARBA00022908"/>
    </source>
</evidence>
<feature type="domain" description="Core-binding (CB)" evidence="4">
    <location>
        <begin position="7"/>
        <end position="87"/>
    </location>
</feature>
<evidence type="ECO:0000256" key="3">
    <source>
        <dbReference type="PROSITE-ProRule" id="PRU01248"/>
    </source>
</evidence>
<keyword evidence="1" id="KW-0229">DNA integration</keyword>
<dbReference type="GO" id="GO:0003677">
    <property type="term" value="F:DNA binding"/>
    <property type="evidence" value="ECO:0007669"/>
    <property type="project" value="UniProtKB-UniRule"/>
</dbReference>
<protein>
    <submittedName>
        <fullName evidence="5">Recombinase</fullName>
    </submittedName>
</protein>
<feature type="non-terminal residue" evidence="5">
    <location>
        <position position="117"/>
    </location>
</feature>
<dbReference type="AlphaFoldDB" id="A0A370E1P8"/>
<dbReference type="GO" id="GO:0015074">
    <property type="term" value="P:DNA integration"/>
    <property type="evidence" value="ECO:0007669"/>
    <property type="project" value="UniProtKB-KW"/>
</dbReference>
<dbReference type="Proteomes" id="UP000255508">
    <property type="component" value="Unassembled WGS sequence"/>
</dbReference>
<dbReference type="InterPro" id="IPR011010">
    <property type="entry name" value="DNA_brk_join_enz"/>
</dbReference>
<proteinExistence type="predicted"/>
<keyword evidence="2 3" id="KW-0238">DNA-binding</keyword>
<reference evidence="5 6" key="1">
    <citation type="journal article" date="2018" name="ISME J.">
        <title>Endosymbiont genomes yield clues of tubeworm success.</title>
        <authorList>
            <person name="Li Y."/>
            <person name="Liles M.R."/>
            <person name="Halanych K.M."/>
        </authorList>
    </citation>
    <scope>NUCLEOTIDE SEQUENCE [LARGE SCALE GENOMIC DNA]</scope>
    <source>
        <strain evidence="5">A1422</strain>
    </source>
</reference>
<dbReference type="Pfam" id="PF13495">
    <property type="entry name" value="Phage_int_SAM_4"/>
    <property type="match status" value="1"/>
</dbReference>
<accession>A0A370E1P8</accession>
<evidence type="ECO:0000259" key="4">
    <source>
        <dbReference type="PROSITE" id="PS51900"/>
    </source>
</evidence>